<proteinExistence type="inferred from homology"/>
<gene>
    <name evidence="6" type="primary">nfi</name>
    <name evidence="7" type="ORF">FYC62_03400</name>
</gene>
<evidence type="ECO:0000256" key="3">
    <source>
        <dbReference type="ARBA" id="ARBA00022722"/>
    </source>
</evidence>
<evidence type="ECO:0000256" key="2">
    <source>
        <dbReference type="ARBA" id="ARBA00022490"/>
    </source>
</evidence>
<dbReference type="GO" id="GO:0003727">
    <property type="term" value="F:single-stranded RNA binding"/>
    <property type="evidence" value="ECO:0007669"/>
    <property type="project" value="TreeGrafter"/>
</dbReference>
<feature type="binding site" evidence="6">
    <location>
        <position position="110"/>
    </location>
    <ligand>
        <name>Mg(2+)</name>
        <dbReference type="ChEBI" id="CHEBI:18420"/>
    </ligand>
</feature>
<comment type="similarity">
    <text evidence="6">Belongs to the endonuclease V family.</text>
</comment>
<keyword evidence="5 6" id="KW-0378">Hydrolase</keyword>
<evidence type="ECO:0000256" key="4">
    <source>
        <dbReference type="ARBA" id="ARBA00022759"/>
    </source>
</evidence>
<evidence type="ECO:0000313" key="7">
    <source>
        <dbReference type="EMBL" id="QEK53215.1"/>
    </source>
</evidence>
<evidence type="ECO:0000256" key="1">
    <source>
        <dbReference type="ARBA" id="ARBA00004496"/>
    </source>
</evidence>
<dbReference type="PANTHER" id="PTHR28511:SF1">
    <property type="entry name" value="ENDONUCLEASE V"/>
    <property type="match status" value="1"/>
</dbReference>
<keyword evidence="6" id="KW-0479">Metal-binding</keyword>
<dbReference type="InterPro" id="IPR007581">
    <property type="entry name" value="Endonuclease-V"/>
</dbReference>
<feature type="binding site" evidence="6">
    <location>
        <position position="42"/>
    </location>
    <ligand>
        <name>Mg(2+)</name>
        <dbReference type="ChEBI" id="CHEBI:18420"/>
    </ligand>
</feature>
<dbReference type="GO" id="GO:0043737">
    <property type="term" value="F:deoxyribonuclease V activity"/>
    <property type="evidence" value="ECO:0007669"/>
    <property type="project" value="UniProtKB-UniRule"/>
</dbReference>
<dbReference type="KEGG" id="pej:FYC62_03400"/>
<protein>
    <recommendedName>
        <fullName evidence="6">Endonuclease V</fullName>
        <ecNumber evidence="6">3.1.21.7</ecNumber>
    </recommendedName>
    <alternativeName>
        <fullName evidence="6">Deoxyinosine 3'endonuclease</fullName>
    </alternativeName>
    <alternativeName>
        <fullName evidence="6">Deoxyribonuclease V</fullName>
        <shortName evidence="6">DNase V</shortName>
    </alternativeName>
</protein>
<accession>A0A5C0VKF2</accession>
<dbReference type="EC" id="3.1.21.7" evidence="6"/>
<dbReference type="HAMAP" id="MF_00801">
    <property type="entry name" value="Endonuclease_5"/>
    <property type="match status" value="1"/>
</dbReference>
<keyword evidence="8" id="KW-1185">Reference proteome</keyword>
<organism evidence="7 8">
    <name type="scientific">Pedobacter aquae</name>
    <dbReference type="NCBI Taxonomy" id="2605747"/>
    <lineage>
        <taxon>Bacteria</taxon>
        <taxon>Pseudomonadati</taxon>
        <taxon>Bacteroidota</taxon>
        <taxon>Sphingobacteriia</taxon>
        <taxon>Sphingobacteriales</taxon>
        <taxon>Sphingobacteriaceae</taxon>
        <taxon>Pedobacter</taxon>
    </lineage>
</organism>
<feature type="site" description="Interaction with target DNA" evidence="6">
    <location>
        <position position="80"/>
    </location>
</feature>
<comment type="function">
    <text evidence="6">DNA repair enzyme involved in the repair of deaminated bases. Selectively cleaves double-stranded DNA at the second phosphodiester bond 3' to a deoxyinosine leaving behind the intact lesion on the nicked DNA.</text>
</comment>
<evidence type="ECO:0000256" key="5">
    <source>
        <dbReference type="ARBA" id="ARBA00022801"/>
    </source>
</evidence>
<dbReference type="GO" id="GO:0005737">
    <property type="term" value="C:cytoplasm"/>
    <property type="evidence" value="ECO:0007669"/>
    <property type="project" value="UniProtKB-SubCell"/>
</dbReference>
<keyword evidence="6" id="KW-0234">DNA repair</keyword>
<dbReference type="GO" id="GO:0006281">
    <property type="term" value="P:DNA repair"/>
    <property type="evidence" value="ECO:0007669"/>
    <property type="project" value="UniProtKB-UniRule"/>
</dbReference>
<keyword evidence="6" id="KW-0227">DNA damage</keyword>
<dbReference type="CDD" id="cd06559">
    <property type="entry name" value="Endonuclease_V"/>
    <property type="match status" value="1"/>
</dbReference>
<keyword evidence="3 6" id="KW-0540">Nuclease</keyword>
<dbReference type="NCBIfam" id="NF008629">
    <property type="entry name" value="PRK11617.1"/>
    <property type="match status" value="1"/>
</dbReference>
<evidence type="ECO:0000313" key="8">
    <source>
        <dbReference type="Proteomes" id="UP000323653"/>
    </source>
</evidence>
<reference evidence="7 8" key="1">
    <citation type="submission" date="2019-08" db="EMBL/GenBank/DDBJ databases">
        <title>Pedobacter sp. nov., isolated from Han river, South Korea.</title>
        <authorList>
            <person name="Lee D.-H."/>
            <person name="Kim Y.-S."/>
            <person name="Hwang E.-M."/>
            <person name="Le Tran T.C."/>
            <person name="Cha C.-J."/>
        </authorList>
    </citation>
    <scope>NUCLEOTIDE SEQUENCE [LARGE SCALE GENOMIC DNA]</scope>
    <source>
        <strain evidence="7 8">CJ43</strain>
    </source>
</reference>
<dbReference type="GO" id="GO:0000287">
    <property type="term" value="F:magnesium ion binding"/>
    <property type="evidence" value="ECO:0007669"/>
    <property type="project" value="UniProtKB-UniRule"/>
</dbReference>
<dbReference type="PANTHER" id="PTHR28511">
    <property type="entry name" value="ENDONUCLEASE V"/>
    <property type="match status" value="1"/>
</dbReference>
<dbReference type="AlphaFoldDB" id="A0A5C0VKF2"/>
<comment type="cofactor">
    <cofactor evidence="6">
        <name>Mg(2+)</name>
        <dbReference type="ChEBI" id="CHEBI:18420"/>
    </cofactor>
</comment>
<dbReference type="GO" id="GO:0016891">
    <property type="term" value="F:RNA endonuclease activity producing 5'-phosphomonoesters, hydrolytic mechanism"/>
    <property type="evidence" value="ECO:0007669"/>
    <property type="project" value="TreeGrafter"/>
</dbReference>
<dbReference type="Gene3D" id="3.30.2170.10">
    <property type="entry name" value="archaeoglobus fulgidus dsm 4304 superfamily"/>
    <property type="match status" value="1"/>
</dbReference>
<dbReference type="Proteomes" id="UP000323653">
    <property type="component" value="Chromosome"/>
</dbReference>
<comment type="catalytic activity">
    <reaction evidence="6">
        <text>Endonucleolytic cleavage at apurinic or apyrimidinic sites to products with a 5'-phosphate.</text>
        <dbReference type="EC" id="3.1.21.7"/>
    </reaction>
</comment>
<keyword evidence="4 6" id="KW-0255">Endonuclease</keyword>
<comment type="subcellular location">
    <subcellularLocation>
        <location evidence="1 6">Cytoplasm</location>
    </subcellularLocation>
</comment>
<keyword evidence="2 6" id="KW-0963">Cytoplasm</keyword>
<sequence length="234" mass="26242">MIAPEKYQDLSPREAIAYQKELRALINLQELDQPIRYIAGADISFNKYEETVYAGIVILTYPDLILVEEATAISSTTFPYVSGLLAFREIPALLEAFKKLKQLPDVMVLDGQGIAHERRLGIATHFGLLTDIPSIGSAKSRLHGLYKEPGSKPFDKTPLLSKQETVGFAFRSKAKCKPIFVSPGHKISLDQSVEIIKNCITKYRIPEPTRLAHLLVNRIRIEDKVKVERPQTAV</sequence>
<keyword evidence="6" id="KW-0460">Magnesium</keyword>
<dbReference type="EMBL" id="CP043329">
    <property type="protein sequence ID" value="QEK53215.1"/>
    <property type="molecule type" value="Genomic_DNA"/>
</dbReference>
<dbReference type="Pfam" id="PF04493">
    <property type="entry name" value="Endonuclease_5"/>
    <property type="match status" value="1"/>
</dbReference>
<name>A0A5C0VKF2_9SPHI</name>
<evidence type="ECO:0000256" key="6">
    <source>
        <dbReference type="HAMAP-Rule" id="MF_00801"/>
    </source>
</evidence>